<feature type="compositionally biased region" description="Polar residues" evidence="1">
    <location>
        <begin position="71"/>
        <end position="104"/>
    </location>
</feature>
<sequence>MVASGVCVWMASRESWSIVVMRSCRGLCSVRCTGAAACRAARASSACVHCETRPKQKQAVQPDGLEADNPNVPSRQLSHNSPTTFSLQGHFPHSSQGQTPSSHSLVPAAWHWHGRHLGP</sequence>
<keyword evidence="3" id="KW-1185">Reference proteome</keyword>
<name>A0A9N8KQL4_CHRIL</name>
<proteinExistence type="predicted"/>
<feature type="region of interest" description="Disordered" evidence="1">
    <location>
        <begin position="58"/>
        <end position="104"/>
    </location>
</feature>
<reference evidence="2" key="1">
    <citation type="submission" date="2021-12" db="EMBL/GenBank/DDBJ databases">
        <authorList>
            <person name="King R."/>
        </authorList>
    </citation>
    <scope>NUCLEOTIDE SEQUENCE</scope>
</reference>
<evidence type="ECO:0000256" key="1">
    <source>
        <dbReference type="SAM" id="MobiDB-lite"/>
    </source>
</evidence>
<gene>
    <name evidence="2" type="ORF">CINC_LOCUS10743</name>
</gene>
<evidence type="ECO:0000313" key="2">
    <source>
        <dbReference type="EMBL" id="CAD0196451.1"/>
    </source>
</evidence>
<evidence type="ECO:0000313" key="3">
    <source>
        <dbReference type="Proteomes" id="UP001154114"/>
    </source>
</evidence>
<dbReference type="AlphaFoldDB" id="A0A9N8KQL4"/>
<dbReference type="EMBL" id="LR824007">
    <property type="protein sequence ID" value="CAD0196451.1"/>
    <property type="molecule type" value="Genomic_DNA"/>
</dbReference>
<accession>A0A9N8KQL4</accession>
<protein>
    <submittedName>
        <fullName evidence="2">Uncharacterized protein</fullName>
    </submittedName>
</protein>
<dbReference type="Proteomes" id="UP001154114">
    <property type="component" value="Chromosome 4"/>
</dbReference>
<organism evidence="2 3">
    <name type="scientific">Chrysodeixis includens</name>
    <name type="common">Soybean looper</name>
    <name type="synonym">Pseudoplusia includens</name>
    <dbReference type="NCBI Taxonomy" id="689277"/>
    <lineage>
        <taxon>Eukaryota</taxon>
        <taxon>Metazoa</taxon>
        <taxon>Ecdysozoa</taxon>
        <taxon>Arthropoda</taxon>
        <taxon>Hexapoda</taxon>
        <taxon>Insecta</taxon>
        <taxon>Pterygota</taxon>
        <taxon>Neoptera</taxon>
        <taxon>Endopterygota</taxon>
        <taxon>Lepidoptera</taxon>
        <taxon>Glossata</taxon>
        <taxon>Ditrysia</taxon>
        <taxon>Noctuoidea</taxon>
        <taxon>Noctuidae</taxon>
        <taxon>Plusiinae</taxon>
        <taxon>Chrysodeixis</taxon>
    </lineage>
</organism>